<evidence type="ECO:0000256" key="2">
    <source>
        <dbReference type="ARBA" id="ARBA00009130"/>
    </source>
</evidence>
<evidence type="ECO:0000259" key="8">
    <source>
        <dbReference type="Pfam" id="PF02852"/>
    </source>
</evidence>
<comment type="caution">
    <text evidence="10">The sequence shown here is derived from an EMBL/GenBank/DDBJ whole genome shotgun (WGS) entry which is preliminary data.</text>
</comment>
<dbReference type="Gene3D" id="3.50.50.60">
    <property type="entry name" value="FAD/NAD(P)-binding domain"/>
    <property type="match status" value="2"/>
</dbReference>
<evidence type="ECO:0000256" key="7">
    <source>
        <dbReference type="ARBA" id="ARBA00023284"/>
    </source>
</evidence>
<dbReference type="SUPFAM" id="SSF51905">
    <property type="entry name" value="FAD/NAD(P)-binding domain"/>
    <property type="match status" value="1"/>
</dbReference>
<dbReference type="EC" id="1.11.1.1" evidence="10"/>
<dbReference type="Pfam" id="PF07992">
    <property type="entry name" value="Pyr_redox_2"/>
    <property type="match status" value="1"/>
</dbReference>
<evidence type="ECO:0000259" key="9">
    <source>
        <dbReference type="Pfam" id="PF07992"/>
    </source>
</evidence>
<dbReference type="PATRIC" id="fig|1590.306.peg.1239"/>
<dbReference type="InterPro" id="IPR004099">
    <property type="entry name" value="Pyr_nucl-diS_OxRdtase_dimer"/>
</dbReference>
<evidence type="ECO:0000256" key="3">
    <source>
        <dbReference type="ARBA" id="ARBA00022630"/>
    </source>
</evidence>
<sequence>MLLSSSEVVNKGLFYRADQEKRLCEDRRIAILRKKLFSINYIQFYGNKHKYSGLFLNKSIKEDINLKIAVVGCTHAGTMAVLQILKDHPDTRVTVYERDSNISFLSCGIHLYLGGKVRRLEDMFYASPQELEKQGAKVKIRHEVLKIDAQSKTLKVADMTSGHIFTDYYDKLIMTTGSSVRVPPLFGIDHAKVLLCKNFEQAREIYNTAKENKKIAIVGGGYVGVELAESYVNTGHEVVLFQAGKQILNNYVGAEFAHKIKALLSNHHINVMLNHRVTAFTENENGNLIIQSNHKKFVADMAIVATGFVPNTQLLKGQVNMDKNGAIIINNYVQTSNPDIYAAGDACVTNYNPTGEAAYLPLASSAVRQGILAGINVFGNCYPYIGTQATTGMQLFGYTLATTGLTYEIALRKELNAKKVYLENTIGFNYKEPVSIELVYDQDTRKILGAQLWSKHEVAQSANALSIAIQNGNTIDDLASLNSDFKFLNIVAQMAINQIH</sequence>
<accession>A0A1E3KT81</accession>
<dbReference type="RefSeq" id="WP_315972088.1">
    <property type="nucleotide sequence ID" value="NZ_CP152072.1"/>
</dbReference>
<dbReference type="InterPro" id="IPR050260">
    <property type="entry name" value="FAD-bd_OxRdtase"/>
</dbReference>
<keyword evidence="6" id="KW-0558">Oxidation</keyword>
<keyword evidence="10" id="KW-0575">Peroxidase</keyword>
<dbReference type="InterPro" id="IPR023753">
    <property type="entry name" value="FAD/NAD-binding_dom"/>
</dbReference>
<evidence type="ECO:0000256" key="1">
    <source>
        <dbReference type="ARBA" id="ARBA00001974"/>
    </source>
</evidence>
<dbReference type="GO" id="GO:0016692">
    <property type="term" value="F:NADH peroxidase activity"/>
    <property type="evidence" value="ECO:0007669"/>
    <property type="project" value="UniProtKB-EC"/>
</dbReference>
<keyword evidence="5 10" id="KW-0560">Oxidoreductase</keyword>
<keyword evidence="7" id="KW-0676">Redox-active center</keyword>
<dbReference type="Proteomes" id="UP000094892">
    <property type="component" value="Unassembled WGS sequence"/>
</dbReference>
<reference evidence="10 11" key="1">
    <citation type="submission" date="2016-08" db="EMBL/GenBank/DDBJ databases">
        <title>Genome sequencing of Lactobacillus plantarum JSA22, isolated from fermented soybean paste.</title>
        <authorList>
            <person name="Choi H.S."/>
        </authorList>
    </citation>
    <scope>NUCLEOTIDE SEQUENCE [LARGE SCALE GENOMIC DNA]</scope>
    <source>
        <strain evidence="10 11">JSA22</strain>
    </source>
</reference>
<feature type="domain" description="Pyridine nucleotide-disulphide oxidoreductase dimerisation" evidence="8">
    <location>
        <begin position="397"/>
        <end position="479"/>
    </location>
</feature>
<dbReference type="PRINTS" id="PR00368">
    <property type="entry name" value="FADPNR"/>
</dbReference>
<dbReference type="PANTHER" id="PTHR43429">
    <property type="entry name" value="PYRIDINE NUCLEOTIDE-DISULFIDE OXIDOREDUCTASE DOMAIN-CONTAINING"/>
    <property type="match status" value="1"/>
</dbReference>
<feature type="domain" description="FAD/NAD(P)-binding" evidence="9">
    <location>
        <begin position="67"/>
        <end position="370"/>
    </location>
</feature>
<protein>
    <submittedName>
        <fullName evidence="10">NADH peroxidase</fullName>
        <ecNumber evidence="10">1.11.1.1</ecNumber>
    </submittedName>
</protein>
<organism evidence="10 11">
    <name type="scientific">Lactiplantibacillus plantarum</name>
    <name type="common">Lactobacillus plantarum</name>
    <dbReference type="NCBI Taxonomy" id="1590"/>
    <lineage>
        <taxon>Bacteria</taxon>
        <taxon>Bacillati</taxon>
        <taxon>Bacillota</taxon>
        <taxon>Bacilli</taxon>
        <taxon>Lactobacillales</taxon>
        <taxon>Lactobacillaceae</taxon>
        <taxon>Lactiplantibacillus</taxon>
    </lineage>
</organism>
<dbReference type="PANTHER" id="PTHR43429:SF1">
    <property type="entry name" value="NAD(P)H SULFUR OXIDOREDUCTASE (COA-DEPENDENT)"/>
    <property type="match status" value="1"/>
</dbReference>
<dbReference type="PRINTS" id="PR00411">
    <property type="entry name" value="PNDRDTASEI"/>
</dbReference>
<keyword evidence="3" id="KW-0285">Flavoprotein</keyword>
<evidence type="ECO:0000313" key="11">
    <source>
        <dbReference type="Proteomes" id="UP000094892"/>
    </source>
</evidence>
<dbReference type="SUPFAM" id="SSF55424">
    <property type="entry name" value="FAD/NAD-linked reductases, dimerisation (C-terminal) domain"/>
    <property type="match status" value="1"/>
</dbReference>
<proteinExistence type="inferred from homology"/>
<comment type="cofactor">
    <cofactor evidence="1">
        <name>FAD</name>
        <dbReference type="ChEBI" id="CHEBI:57692"/>
    </cofactor>
</comment>
<comment type="similarity">
    <text evidence="2">Belongs to the class-III pyridine nucleotide-disulfide oxidoreductase family.</text>
</comment>
<name>A0A1E3KT81_LACPN</name>
<dbReference type="Gene3D" id="3.30.390.30">
    <property type="match status" value="1"/>
</dbReference>
<dbReference type="Pfam" id="PF02852">
    <property type="entry name" value="Pyr_redox_dim"/>
    <property type="match status" value="1"/>
</dbReference>
<evidence type="ECO:0000256" key="6">
    <source>
        <dbReference type="ARBA" id="ARBA00023097"/>
    </source>
</evidence>
<dbReference type="InterPro" id="IPR036188">
    <property type="entry name" value="FAD/NAD-bd_sf"/>
</dbReference>
<evidence type="ECO:0000256" key="5">
    <source>
        <dbReference type="ARBA" id="ARBA00023002"/>
    </source>
</evidence>
<dbReference type="EMBL" id="MCOL01000001">
    <property type="protein sequence ID" value="ODO61266.1"/>
    <property type="molecule type" value="Genomic_DNA"/>
</dbReference>
<evidence type="ECO:0000313" key="10">
    <source>
        <dbReference type="EMBL" id="ODO61266.1"/>
    </source>
</evidence>
<gene>
    <name evidence="10" type="ORF">LPJSA22_01239</name>
</gene>
<dbReference type="InterPro" id="IPR016156">
    <property type="entry name" value="FAD/NAD-linked_Rdtase_dimer_sf"/>
</dbReference>
<dbReference type="AlphaFoldDB" id="A0A1E3KT81"/>
<keyword evidence="4" id="KW-0274">FAD</keyword>
<evidence type="ECO:0000256" key="4">
    <source>
        <dbReference type="ARBA" id="ARBA00022827"/>
    </source>
</evidence>